<dbReference type="SUPFAM" id="SSF53474">
    <property type="entry name" value="alpha/beta-Hydrolases"/>
    <property type="match status" value="1"/>
</dbReference>
<name>A0ABU5J1Z1_9BACI</name>
<organism evidence="2 3">
    <name type="scientific">Robertmurraya mangrovi</name>
    <dbReference type="NCBI Taxonomy" id="3098077"/>
    <lineage>
        <taxon>Bacteria</taxon>
        <taxon>Bacillati</taxon>
        <taxon>Bacillota</taxon>
        <taxon>Bacilli</taxon>
        <taxon>Bacillales</taxon>
        <taxon>Bacillaceae</taxon>
        <taxon>Robertmurraya</taxon>
    </lineage>
</organism>
<dbReference type="InterPro" id="IPR029058">
    <property type="entry name" value="AB_hydrolase_fold"/>
</dbReference>
<dbReference type="Pfam" id="PF12146">
    <property type="entry name" value="Hydrolase_4"/>
    <property type="match status" value="1"/>
</dbReference>
<evidence type="ECO:0000313" key="2">
    <source>
        <dbReference type="EMBL" id="MDZ5473365.1"/>
    </source>
</evidence>
<dbReference type="EMBL" id="JAXOFX010000012">
    <property type="protein sequence ID" value="MDZ5473365.1"/>
    <property type="molecule type" value="Genomic_DNA"/>
</dbReference>
<reference evidence="2 3" key="1">
    <citation type="submission" date="2023-11" db="EMBL/GenBank/DDBJ databases">
        <title>Bacillus jintuensis, isolated from a mudflat on the Beibu Gulf coast.</title>
        <authorList>
            <person name="Li M."/>
        </authorList>
    </citation>
    <scope>NUCLEOTIDE SEQUENCE [LARGE SCALE GENOMIC DNA]</scope>
    <source>
        <strain evidence="2 3">31A1R</strain>
    </source>
</reference>
<proteinExistence type="predicted"/>
<keyword evidence="3" id="KW-1185">Reference proteome</keyword>
<dbReference type="PANTHER" id="PTHR43265:SF1">
    <property type="entry name" value="ESTERASE ESTD"/>
    <property type="match status" value="1"/>
</dbReference>
<dbReference type="RefSeq" id="WP_322447656.1">
    <property type="nucleotide sequence ID" value="NZ_JAXOFX010000012.1"/>
</dbReference>
<dbReference type="InterPro" id="IPR022742">
    <property type="entry name" value="Hydrolase_4"/>
</dbReference>
<comment type="caution">
    <text evidence="2">The sequence shown here is derived from an EMBL/GenBank/DDBJ whole genome shotgun (WGS) entry which is preliminary data.</text>
</comment>
<dbReference type="Proteomes" id="UP001290455">
    <property type="component" value="Unassembled WGS sequence"/>
</dbReference>
<dbReference type="GO" id="GO:0016787">
    <property type="term" value="F:hydrolase activity"/>
    <property type="evidence" value="ECO:0007669"/>
    <property type="project" value="UniProtKB-KW"/>
</dbReference>
<dbReference type="PANTHER" id="PTHR43265">
    <property type="entry name" value="ESTERASE ESTD"/>
    <property type="match status" value="1"/>
</dbReference>
<accession>A0ABU5J1Z1</accession>
<dbReference type="InterPro" id="IPR053145">
    <property type="entry name" value="AB_hydrolase_Est10"/>
</dbReference>
<keyword evidence="2" id="KW-0378">Hydrolase</keyword>
<evidence type="ECO:0000259" key="1">
    <source>
        <dbReference type="Pfam" id="PF12146"/>
    </source>
</evidence>
<gene>
    <name evidence="2" type="ORF">SM124_16730</name>
</gene>
<protein>
    <submittedName>
        <fullName evidence="2">Alpha/beta hydrolase</fullName>
    </submittedName>
</protein>
<feature type="domain" description="Serine aminopeptidase S33" evidence="1">
    <location>
        <begin position="54"/>
        <end position="271"/>
    </location>
</feature>
<dbReference type="Gene3D" id="3.40.50.1820">
    <property type="entry name" value="alpha/beta hydrolase"/>
    <property type="match status" value="1"/>
</dbReference>
<sequence>MKRELEVMIPAAYPLAGTLTLPEGNQEKYPLIVFVHGSGDIDRDSNAKGLAINIFKELSDLAVAEGFATIRYDKRGVGESKGDFLEAGVYDLIDDAQAVLEFAKKQPGIDPDRVILLGHSEGSIIAPFVNERVPVNGMVLLAGTAECLARTTEWQREKMMEDVRSLRGFQGWLLRLLKLDQKIEKMNEDMSKAILSTDAAVIKHKGKKINAKWNREHGVVDVSKVLVNAECPVLAITGTKDINVKLTDLDKMRELIPGECETHVIENMNHILRKTDKEGFSTIINEYKKIVKQPVDRELKDLLSGWLSEWKNREATVEAAELVMK</sequence>
<evidence type="ECO:0000313" key="3">
    <source>
        <dbReference type="Proteomes" id="UP001290455"/>
    </source>
</evidence>